<dbReference type="AlphaFoldDB" id="K1XKC0"/>
<protein>
    <submittedName>
        <fullName evidence="2">Uncharacterized protein</fullName>
    </submittedName>
</protein>
<evidence type="ECO:0000313" key="2">
    <source>
        <dbReference type="EMBL" id="EKD25631.1"/>
    </source>
</evidence>
<proteinExistence type="predicted"/>
<gene>
    <name evidence="2" type="ORF">ACD_80C00011G0018</name>
</gene>
<organism evidence="2">
    <name type="scientific">uncultured bacterium</name>
    <name type="common">gcode 4</name>
    <dbReference type="NCBI Taxonomy" id="1234023"/>
    <lineage>
        <taxon>Bacteria</taxon>
        <taxon>environmental samples</taxon>
    </lineage>
</organism>
<reference evidence="2" key="1">
    <citation type="journal article" date="2012" name="Science">
        <title>Fermentation, hydrogen, and sulfur metabolism in multiple uncultivated bacterial phyla.</title>
        <authorList>
            <person name="Wrighton K.C."/>
            <person name="Thomas B.C."/>
            <person name="Sharon I."/>
            <person name="Miller C.S."/>
            <person name="Castelle C.J."/>
            <person name="VerBerkmoes N.C."/>
            <person name="Wilkins M.J."/>
            <person name="Hettich R.L."/>
            <person name="Lipton M.S."/>
            <person name="Williams K.H."/>
            <person name="Long P.E."/>
            <person name="Banfield J.F."/>
        </authorList>
    </citation>
    <scope>NUCLEOTIDE SEQUENCE [LARGE SCALE GENOMIC DNA]</scope>
</reference>
<dbReference type="EMBL" id="AMFJ01036018">
    <property type="protein sequence ID" value="EKD25631.1"/>
    <property type="molecule type" value="Genomic_DNA"/>
</dbReference>
<evidence type="ECO:0000256" key="1">
    <source>
        <dbReference type="SAM" id="Coils"/>
    </source>
</evidence>
<keyword evidence="1" id="KW-0175">Coiled coil</keyword>
<sequence>MTKAQPIDLSIIDDKDIKKIQAKKERLDRVMDVIKENGLDKDEKFMEEMEDLIDALIKEK</sequence>
<accession>K1XKC0</accession>
<name>K1XKC0_9BACT</name>
<feature type="coiled-coil region" evidence="1">
    <location>
        <begin position="17"/>
        <end position="59"/>
    </location>
</feature>
<comment type="caution">
    <text evidence="2">The sequence shown here is derived from an EMBL/GenBank/DDBJ whole genome shotgun (WGS) entry which is preliminary data.</text>
</comment>